<evidence type="ECO:0000256" key="4">
    <source>
        <dbReference type="ARBA" id="ARBA00022729"/>
    </source>
</evidence>
<organism evidence="15 16">
    <name type="scientific">Rouxiella badensis</name>
    <dbReference type="NCBI Taxonomy" id="1646377"/>
    <lineage>
        <taxon>Bacteria</taxon>
        <taxon>Pseudomonadati</taxon>
        <taxon>Pseudomonadota</taxon>
        <taxon>Gammaproteobacteria</taxon>
        <taxon>Enterobacterales</taxon>
        <taxon>Yersiniaceae</taxon>
        <taxon>Rouxiella</taxon>
    </lineage>
</organism>
<comment type="similarity">
    <text evidence="2 10">Belongs to the bacterial secretin family. T3SS SctC subfamily.</text>
</comment>
<keyword evidence="4 10" id="KW-0732">Signal</keyword>
<protein>
    <recommendedName>
        <fullName evidence="10">Type 3 secretion system secretin</fullName>
        <shortName evidence="10">T3SS secretin</shortName>
    </recommendedName>
</protein>
<evidence type="ECO:0000256" key="10">
    <source>
        <dbReference type="HAMAP-Rule" id="MF_02219"/>
    </source>
</evidence>
<dbReference type="NCBIfam" id="TIGR02516">
    <property type="entry name" value="type_III_yscC"/>
    <property type="match status" value="1"/>
</dbReference>
<dbReference type="GO" id="GO:0030257">
    <property type="term" value="C:type III protein secretion system complex"/>
    <property type="evidence" value="ECO:0007669"/>
    <property type="project" value="UniProtKB-UniRule"/>
</dbReference>
<dbReference type="InterPro" id="IPR004845">
    <property type="entry name" value="T2SS_GspD_CS"/>
</dbReference>
<keyword evidence="6 10" id="KW-0811">Translocation</keyword>
<comment type="subcellular location">
    <subcellularLocation>
        <location evidence="1 10 11">Cell outer membrane</location>
    </subcellularLocation>
</comment>
<dbReference type="GO" id="GO:0030254">
    <property type="term" value="P:protein secretion by the type III secretion system"/>
    <property type="evidence" value="ECO:0007669"/>
    <property type="project" value="UniProtKB-UniRule"/>
</dbReference>
<dbReference type="Pfam" id="PF03958">
    <property type="entry name" value="Secretin_N"/>
    <property type="match status" value="1"/>
</dbReference>
<dbReference type="Gene3D" id="3.55.50.30">
    <property type="match status" value="1"/>
</dbReference>
<proteinExistence type="inferred from homology"/>
<dbReference type="STRING" id="1646377.BS640_08305"/>
<reference evidence="15 16" key="1">
    <citation type="journal article" date="2017" name="Int. J. Syst. Evol. Microbiol.">
        <title>Rouxiella badensis sp. nov. and Rouxiella silvae sp. nov. isolated from peat bog soil in Germany and emendation of the genus description.</title>
        <authorList>
            <person name="Le Fleche-Mateos A."/>
            <person name="Kugler J.H."/>
            <person name="Hansen S.H."/>
            <person name="Syldatk C."/>
            <person name="Hausmann R."/>
            <person name="Lomprez F."/>
            <person name="Vandenbogaert M."/>
            <person name="Manuguerra J.C."/>
            <person name="Grimont P.A."/>
        </authorList>
    </citation>
    <scope>NUCLEOTIDE SEQUENCE [LARGE SCALE GENOMIC DNA]</scope>
    <source>
        <strain evidence="15 16">DSM 100043</strain>
    </source>
</reference>
<keyword evidence="3 10" id="KW-0813">Transport</keyword>
<evidence type="ECO:0000256" key="5">
    <source>
        <dbReference type="ARBA" id="ARBA00022927"/>
    </source>
</evidence>
<dbReference type="InterPro" id="IPR050810">
    <property type="entry name" value="Bact_Secretion_Sys_Channel"/>
</dbReference>
<dbReference type="PROSITE" id="PS00875">
    <property type="entry name" value="T2SP_D"/>
    <property type="match status" value="1"/>
</dbReference>
<dbReference type="Pfam" id="PF21304">
    <property type="entry name" value="T3S_SPI-1_N0"/>
    <property type="match status" value="1"/>
</dbReference>
<accession>A0A1X0WGH6</accession>
<gene>
    <name evidence="10" type="primary">sctC</name>
    <name evidence="15" type="ORF">BS640_08305</name>
</gene>
<keyword evidence="16" id="KW-1185">Reference proteome</keyword>
<evidence type="ECO:0000256" key="2">
    <source>
        <dbReference type="ARBA" id="ARBA00007032"/>
    </source>
</evidence>
<dbReference type="InterPro" id="IPR004846">
    <property type="entry name" value="T2SS/T3SS_dom"/>
</dbReference>
<sequence length="556" mass="61431">MKNLMIAALSLMIILPVKAEKIKSEDLSLSSAGYVSNNESISGFFNAFSSQVNKPVILSKLAARKKISGEISLVNPRLQLDTVCNRLGLIWYSNNATLYIYDSSEIVSRIVTMRNISYSYFTQYLGKVQLLDNRYPLRGEEGNKTFFISGPPIYVETIAQLAATLDEQDTSRRDIDAVSMFYLSNTFAEDRSYTYQDKVIVIPGLATVIRKLFSTPGAVYSDIRTSTTEITKVRLPPPSLPTVDDIEPFDRATQAIVNTSSAVQIISNPSNNSLLIKGSEEQIALAKNIIAAMDKPRRHIELSVWIVDVQKKALEQLGANWKGNFTIGDRLGFSLNQGASASSTGGNLSSTLDGGRFIAEINALSQNNLANIISRPVILTQENIPAIFDNSHSLYTKLLGEHNVELQKITFGTSISVLPRFTQNNEIEMMLNVEDGNSAGSTSESENLVSPLPLVIRTNISTVARVPRGKSLLIGGYTRDEDRNDTVKIPFLGSIPLIGGLFRHRITQNSKTVRIFLIQPREITSENASEANTLSPEMFTSTPLRDWKQNFSMSLL</sequence>
<keyword evidence="5 10" id="KW-0653">Protein transport</keyword>
<evidence type="ECO:0000259" key="13">
    <source>
        <dbReference type="Pfam" id="PF03958"/>
    </source>
</evidence>
<dbReference type="GO" id="GO:0015627">
    <property type="term" value="C:type II protein secretion system complex"/>
    <property type="evidence" value="ECO:0007669"/>
    <property type="project" value="TreeGrafter"/>
</dbReference>
<keyword evidence="7" id="KW-0843">Virulence</keyword>
<evidence type="ECO:0000259" key="12">
    <source>
        <dbReference type="Pfam" id="PF00263"/>
    </source>
</evidence>
<dbReference type="HAMAP" id="MF_02219">
    <property type="entry name" value="Type_III_secretin"/>
    <property type="match status" value="1"/>
</dbReference>
<dbReference type="Gene3D" id="3.30.1370.120">
    <property type="match status" value="2"/>
</dbReference>
<keyword evidence="9 10" id="KW-0998">Cell outer membrane</keyword>
<feature type="domain" description="SPI-1 type 3 secretion system secretin N0" evidence="14">
    <location>
        <begin position="34"/>
        <end position="102"/>
    </location>
</feature>
<dbReference type="InterPro" id="IPR049034">
    <property type="entry name" value="T3S_SPI-1_N0"/>
</dbReference>
<evidence type="ECO:0000256" key="1">
    <source>
        <dbReference type="ARBA" id="ARBA00004442"/>
    </source>
</evidence>
<evidence type="ECO:0000313" key="15">
    <source>
        <dbReference type="EMBL" id="ORJ25882.1"/>
    </source>
</evidence>
<keyword evidence="8 10" id="KW-0472">Membrane</keyword>
<dbReference type="InterPro" id="IPR005644">
    <property type="entry name" value="NolW-like"/>
</dbReference>
<evidence type="ECO:0000256" key="9">
    <source>
        <dbReference type="ARBA" id="ARBA00023237"/>
    </source>
</evidence>
<dbReference type="EMBL" id="MRWE01000011">
    <property type="protein sequence ID" value="ORJ25882.1"/>
    <property type="molecule type" value="Genomic_DNA"/>
</dbReference>
<evidence type="ECO:0000256" key="6">
    <source>
        <dbReference type="ARBA" id="ARBA00023010"/>
    </source>
</evidence>
<evidence type="ECO:0000256" key="8">
    <source>
        <dbReference type="ARBA" id="ARBA00023136"/>
    </source>
</evidence>
<dbReference type="Proteomes" id="UP000192536">
    <property type="component" value="Unassembled WGS sequence"/>
</dbReference>
<dbReference type="InterPro" id="IPR038591">
    <property type="entry name" value="NolW-like_sf"/>
</dbReference>
<dbReference type="PANTHER" id="PTHR30332">
    <property type="entry name" value="PROBABLE GENERAL SECRETION PATHWAY PROTEIN D"/>
    <property type="match status" value="1"/>
</dbReference>
<evidence type="ECO:0000256" key="11">
    <source>
        <dbReference type="RuleBase" id="RU004004"/>
    </source>
</evidence>
<feature type="domain" description="Type II/III secretion system secretin-like" evidence="12">
    <location>
        <begin position="363"/>
        <end position="521"/>
    </location>
</feature>
<dbReference type="GO" id="GO:0009279">
    <property type="term" value="C:cell outer membrane"/>
    <property type="evidence" value="ECO:0007669"/>
    <property type="project" value="UniProtKB-SubCell"/>
</dbReference>
<comment type="subunit">
    <text evidence="10">The core secretion machinery of the T3SS is composed of approximately 20 different proteins, including cytoplasmic components, a base, an export apparatus and a needle. This subunit is part of the base, which anchors the injectisome in the bacterial cell envelope. Forms a stable homooligomeric complex.</text>
</comment>
<feature type="domain" description="NolW-like" evidence="13">
    <location>
        <begin position="179"/>
        <end position="298"/>
    </location>
</feature>
<dbReference type="PANTHER" id="PTHR30332:SF5">
    <property type="entry name" value="SPI-1 TYPE 3 SECRETION SYSTEM SECRETIN"/>
    <property type="match status" value="1"/>
</dbReference>
<evidence type="ECO:0000259" key="14">
    <source>
        <dbReference type="Pfam" id="PF21304"/>
    </source>
</evidence>
<comment type="caution">
    <text evidence="15">The sequence shown here is derived from an EMBL/GenBank/DDBJ whole genome shotgun (WGS) entry which is preliminary data.</text>
</comment>
<dbReference type="AlphaFoldDB" id="A0A1X0WGH6"/>
<dbReference type="PRINTS" id="PR01337">
    <property type="entry name" value="TYPE3OMGPROT"/>
</dbReference>
<evidence type="ECO:0000256" key="3">
    <source>
        <dbReference type="ARBA" id="ARBA00022448"/>
    </source>
</evidence>
<evidence type="ECO:0000313" key="16">
    <source>
        <dbReference type="Proteomes" id="UP000192536"/>
    </source>
</evidence>
<dbReference type="Pfam" id="PF00263">
    <property type="entry name" value="Secretin"/>
    <property type="match status" value="1"/>
</dbReference>
<dbReference type="InterPro" id="IPR003522">
    <property type="entry name" value="T3SS_OM_pore_YscC"/>
</dbReference>
<name>A0A1X0WGH6_9GAMM</name>
<evidence type="ECO:0000256" key="7">
    <source>
        <dbReference type="ARBA" id="ARBA00023026"/>
    </source>
</evidence>
<comment type="function">
    <text evidence="10">Component of the type III secretion system (T3SS), also called injectisome, which is used to inject bacterial effector proteins into eukaryotic host cells. Forms a ring-shaped multimeric structure with an apparent central pore in the outer membrane.</text>
</comment>